<dbReference type="GO" id="GO:0019344">
    <property type="term" value="P:cysteine biosynthetic process"/>
    <property type="evidence" value="ECO:0007669"/>
    <property type="project" value="TreeGrafter"/>
</dbReference>
<evidence type="ECO:0000256" key="9">
    <source>
        <dbReference type="ARBA" id="ARBA00023136"/>
    </source>
</evidence>
<evidence type="ECO:0000256" key="7">
    <source>
        <dbReference type="ARBA" id="ARBA00022989"/>
    </source>
</evidence>
<name>A0A7W3RBX0_9ACTN</name>
<feature type="transmembrane region" description="Helical" evidence="11">
    <location>
        <begin position="80"/>
        <end position="106"/>
    </location>
</feature>
<sequence length="277" mass="29818">MSDVRGIRGLFVGVRYLGRGVWWVARRPRQWVFGMVPALIVLVFYAAALVWLAGRADELAVWVTPFADSWEEQWRTVARVIAGVAILVAGGLVAVLTFTAATLLVGEPFYERISERVEESCGGAPEEPDVPWTVKIGRAVRDSLILGAVAVAFAVTFFALGFVPVLGQFVVPVVAAVVSGWFLAGELTSVALERRGLVRRERFALMRRERPVVVGFGAATFVTFLIPLGAVLVMPGAVAGGTLLARERLAPGEPEEPGEPAEDRPVTKGDVSAQGEH</sequence>
<gene>
    <name evidence="12" type="ORF">HNR21_006725</name>
</gene>
<keyword evidence="7 11" id="KW-1133">Transmembrane helix</keyword>
<keyword evidence="8" id="KW-0764">Sulfate transport</keyword>
<evidence type="ECO:0000313" key="13">
    <source>
        <dbReference type="Proteomes" id="UP000539313"/>
    </source>
</evidence>
<evidence type="ECO:0000256" key="4">
    <source>
        <dbReference type="ARBA" id="ARBA00022519"/>
    </source>
</evidence>
<keyword evidence="2" id="KW-0813">Transport</keyword>
<feature type="transmembrane region" description="Helical" evidence="11">
    <location>
        <begin position="32"/>
        <end position="53"/>
    </location>
</feature>
<keyword evidence="13" id="KW-1185">Reference proteome</keyword>
<keyword evidence="4" id="KW-0997">Cell inner membrane</keyword>
<comment type="subcellular location">
    <subcellularLocation>
        <location evidence="1">Membrane</location>
        <topology evidence="1">Multi-pass membrane protein</topology>
    </subcellularLocation>
</comment>
<dbReference type="GO" id="GO:0009675">
    <property type="term" value="F:high-affinity sulfate:proton symporter activity"/>
    <property type="evidence" value="ECO:0007669"/>
    <property type="project" value="TreeGrafter"/>
</dbReference>
<dbReference type="PANTHER" id="PTHR37468:SF1">
    <property type="entry name" value="SULFATE TRANSPORTER CYSZ"/>
    <property type="match status" value="1"/>
</dbReference>
<evidence type="ECO:0000256" key="11">
    <source>
        <dbReference type="SAM" id="Phobius"/>
    </source>
</evidence>
<evidence type="ECO:0000256" key="2">
    <source>
        <dbReference type="ARBA" id="ARBA00022448"/>
    </source>
</evidence>
<dbReference type="Proteomes" id="UP000539313">
    <property type="component" value="Unassembled WGS sequence"/>
</dbReference>
<dbReference type="InterPro" id="IPR050480">
    <property type="entry name" value="CysZ-like"/>
</dbReference>
<reference evidence="12 13" key="1">
    <citation type="submission" date="2020-08" db="EMBL/GenBank/DDBJ databases">
        <title>Sequencing the genomes of 1000 actinobacteria strains.</title>
        <authorList>
            <person name="Klenk H.-P."/>
        </authorList>
    </citation>
    <scope>NUCLEOTIDE SEQUENCE [LARGE SCALE GENOMIC DNA]</scope>
    <source>
        <strain evidence="12 13">DSM 45823</strain>
    </source>
</reference>
<evidence type="ECO:0000313" key="12">
    <source>
        <dbReference type="EMBL" id="MBA9007843.1"/>
    </source>
</evidence>
<keyword evidence="6 11" id="KW-0812">Transmembrane</keyword>
<accession>A0A7W3RBX0</accession>
<keyword evidence="5" id="KW-0028">Amino-acid biosynthesis</keyword>
<feature type="region of interest" description="Disordered" evidence="10">
    <location>
        <begin position="248"/>
        <end position="277"/>
    </location>
</feature>
<organism evidence="12 13">
    <name type="scientific">Thermomonospora cellulosilytica</name>
    <dbReference type="NCBI Taxonomy" id="1411118"/>
    <lineage>
        <taxon>Bacteria</taxon>
        <taxon>Bacillati</taxon>
        <taxon>Actinomycetota</taxon>
        <taxon>Actinomycetes</taxon>
        <taxon>Streptosporangiales</taxon>
        <taxon>Thermomonosporaceae</taxon>
        <taxon>Thermomonospora</taxon>
    </lineage>
</organism>
<dbReference type="InterPro" id="IPR059112">
    <property type="entry name" value="CysZ/EI24"/>
</dbReference>
<keyword evidence="9 11" id="KW-0472">Membrane</keyword>
<feature type="transmembrane region" description="Helical" evidence="11">
    <location>
        <begin position="212"/>
        <end position="234"/>
    </location>
</feature>
<evidence type="ECO:0000256" key="5">
    <source>
        <dbReference type="ARBA" id="ARBA00022605"/>
    </source>
</evidence>
<dbReference type="Pfam" id="PF07264">
    <property type="entry name" value="EI24"/>
    <property type="match status" value="1"/>
</dbReference>
<comment type="caution">
    <text evidence="12">The sequence shown here is derived from an EMBL/GenBank/DDBJ whole genome shotgun (WGS) entry which is preliminary data.</text>
</comment>
<evidence type="ECO:0000256" key="1">
    <source>
        <dbReference type="ARBA" id="ARBA00004141"/>
    </source>
</evidence>
<dbReference type="PANTHER" id="PTHR37468">
    <property type="entry name" value="SULFATE TRANSPORTER CYSZ"/>
    <property type="match status" value="1"/>
</dbReference>
<dbReference type="EMBL" id="JACJII010000001">
    <property type="protein sequence ID" value="MBA9007843.1"/>
    <property type="molecule type" value="Genomic_DNA"/>
</dbReference>
<evidence type="ECO:0000256" key="3">
    <source>
        <dbReference type="ARBA" id="ARBA00022475"/>
    </source>
</evidence>
<evidence type="ECO:0000256" key="10">
    <source>
        <dbReference type="SAM" id="MobiDB-lite"/>
    </source>
</evidence>
<proteinExistence type="predicted"/>
<dbReference type="RefSeq" id="WP_312881503.1">
    <property type="nucleotide sequence ID" value="NZ_JACJII010000001.1"/>
</dbReference>
<feature type="transmembrane region" description="Helical" evidence="11">
    <location>
        <begin position="144"/>
        <end position="163"/>
    </location>
</feature>
<protein>
    <submittedName>
        <fullName evidence="12">CysZ protein</fullName>
    </submittedName>
</protein>
<feature type="transmembrane region" description="Helical" evidence="11">
    <location>
        <begin position="169"/>
        <end position="192"/>
    </location>
</feature>
<dbReference type="AlphaFoldDB" id="A0A7W3RBX0"/>
<evidence type="ECO:0000256" key="6">
    <source>
        <dbReference type="ARBA" id="ARBA00022692"/>
    </source>
</evidence>
<dbReference type="GO" id="GO:0005886">
    <property type="term" value="C:plasma membrane"/>
    <property type="evidence" value="ECO:0007669"/>
    <property type="project" value="TreeGrafter"/>
</dbReference>
<keyword evidence="3" id="KW-1003">Cell membrane</keyword>
<evidence type="ECO:0000256" key="8">
    <source>
        <dbReference type="ARBA" id="ARBA00023032"/>
    </source>
</evidence>
<dbReference type="GO" id="GO:0000103">
    <property type="term" value="P:sulfate assimilation"/>
    <property type="evidence" value="ECO:0007669"/>
    <property type="project" value="TreeGrafter"/>
</dbReference>